<dbReference type="Pfam" id="PF13585">
    <property type="entry name" value="CHU_C"/>
    <property type="match status" value="1"/>
</dbReference>
<keyword evidence="3" id="KW-1185">Reference proteome</keyword>
<dbReference type="InterPro" id="IPR026341">
    <property type="entry name" value="T9SS_type_B"/>
</dbReference>
<dbReference type="NCBIfam" id="NF038133">
    <property type="entry name" value="choice_anch_L"/>
    <property type="match status" value="1"/>
</dbReference>
<dbReference type="Gene3D" id="2.60.40.10">
    <property type="entry name" value="Immunoglobulins"/>
    <property type="match status" value="1"/>
</dbReference>
<evidence type="ECO:0000313" key="2">
    <source>
        <dbReference type="EMBL" id="SDE92780.1"/>
    </source>
</evidence>
<sequence length="776" mass="85028">MRVSLITICIICFTATLYAQNISVDGAGYSPQQLIEDVLINNSCIQNIQVTNTVGGNFSNGAKSFGYFDANGSSFPLERGLILSTGQINHVPGPNTNLSDDDAPGWGGDADLEQALNISNSTNATSIEFDFVPNADFIQFRYLFASEEYQQNSPNTCIYSDAFAFLIKPVGGTYTNIALVPGTNTPVLVTTVHSGIPGACAPINEQYFESWNGANVPINFNGQTKILTAETAVVPNQTYHIKLVIADEANYRYDSVVFLEAESFTISASLGPDRTITSSNPLCAGEVYTLDATPPGTPPNSYTWYKNDVLLTGENSPQLTITGDGFYKVVLDFGSGCIATDEVTIEYAPPVPAQGAILYQCEPSDTGIATFNLFDATPQIIDGDNTLQVLGFYPSYVEAQNDINRITNPNAYTNTIVNETVYSKVLSSYNCTGIAPLSLRTTTNVIPPYELVNCSMLDNFEVAEFNLAEATSQIEADLGTDITVAYFRNYNDAIENTNALPSEVINIENFEIIYGRVSGARGCEGITQIYLSVISTPQFEERSFSYCTHLSPETITIDSGVIDTTNNYSYVWSTGERTATIDVDSGGTYTVTVTNTVRIRGLLHECSATNSISVIASETAEITYDVVGPYGNQNIVIMASGAGDYEYALHTPFGPFQESPIFENVRGGVHVVYVRDRNGCGITSARIYVLDFPKYFTPNNDGYHDVWNVKGIDETDVQITYVELFDRFGKLLFRSTETTPDWDGTYNGNPLPSSDYWFKVYFTTGDFYRGHFTMKR</sequence>
<name>A0A1G7GX92_9FLAO</name>
<dbReference type="RefSeq" id="WP_093144524.1">
    <property type="nucleotide sequence ID" value="NZ_BMWO01000005.1"/>
</dbReference>
<evidence type="ECO:0000313" key="3">
    <source>
        <dbReference type="Proteomes" id="UP000199321"/>
    </source>
</evidence>
<evidence type="ECO:0000256" key="1">
    <source>
        <dbReference type="SAM" id="SignalP"/>
    </source>
</evidence>
<dbReference type="AlphaFoldDB" id="A0A1G7GX92"/>
<dbReference type="InterPro" id="IPR013783">
    <property type="entry name" value="Ig-like_fold"/>
</dbReference>
<keyword evidence="1" id="KW-0732">Signal</keyword>
<reference evidence="2 3" key="1">
    <citation type="submission" date="2016-10" db="EMBL/GenBank/DDBJ databases">
        <authorList>
            <person name="de Groot N.N."/>
        </authorList>
    </citation>
    <scope>NUCLEOTIDE SEQUENCE [LARGE SCALE GENOMIC DNA]</scope>
    <source>
        <strain evidence="2 3">DSM 16195</strain>
    </source>
</reference>
<dbReference type="STRING" id="227084.SAMN05421855_103379"/>
<dbReference type="OrthoDB" id="9765926at2"/>
<dbReference type="EMBL" id="FNBA01000003">
    <property type="protein sequence ID" value="SDE92780.1"/>
    <property type="molecule type" value="Genomic_DNA"/>
</dbReference>
<protein>
    <submittedName>
        <fullName evidence="2">Gliding motility-associated C-terminal domain-containing protein</fullName>
    </submittedName>
</protein>
<accession>A0A1G7GX92</accession>
<dbReference type="NCBIfam" id="TIGR04131">
    <property type="entry name" value="Bac_Flav_CTERM"/>
    <property type="match status" value="1"/>
</dbReference>
<feature type="signal peptide" evidence="1">
    <location>
        <begin position="1"/>
        <end position="19"/>
    </location>
</feature>
<organism evidence="2 3">
    <name type="scientific">Ulvibacter litoralis</name>
    <dbReference type="NCBI Taxonomy" id="227084"/>
    <lineage>
        <taxon>Bacteria</taxon>
        <taxon>Pseudomonadati</taxon>
        <taxon>Bacteroidota</taxon>
        <taxon>Flavobacteriia</taxon>
        <taxon>Flavobacteriales</taxon>
        <taxon>Flavobacteriaceae</taxon>
        <taxon>Ulvibacter</taxon>
    </lineage>
</organism>
<proteinExistence type="predicted"/>
<dbReference type="Proteomes" id="UP000199321">
    <property type="component" value="Unassembled WGS sequence"/>
</dbReference>
<gene>
    <name evidence="2" type="ORF">SAMN05421855_103379</name>
</gene>
<feature type="chain" id="PRO_5011563014" evidence="1">
    <location>
        <begin position="20"/>
        <end position="776"/>
    </location>
</feature>
<dbReference type="InterPro" id="IPR049804">
    <property type="entry name" value="Choice_anch_L"/>
</dbReference>